<dbReference type="OrthoDB" id="1878965at2759"/>
<proteinExistence type="predicted"/>
<dbReference type="EMBL" id="JACMSC010000019">
    <property type="protein sequence ID" value="KAG6474727.1"/>
    <property type="molecule type" value="Genomic_DNA"/>
</dbReference>
<dbReference type="Pfam" id="PF04398">
    <property type="entry name" value="DUF538"/>
    <property type="match status" value="1"/>
</dbReference>
<dbReference type="Proteomes" id="UP000734854">
    <property type="component" value="Unassembled WGS sequence"/>
</dbReference>
<keyword evidence="3" id="KW-1185">Reference proteome</keyword>
<dbReference type="InterPro" id="IPR007493">
    <property type="entry name" value="DUF538"/>
</dbReference>
<evidence type="ECO:0000256" key="1">
    <source>
        <dbReference type="SAM" id="MobiDB-lite"/>
    </source>
</evidence>
<comment type="caution">
    <text evidence="2">The sequence shown here is derived from an EMBL/GenBank/DDBJ whole genome shotgun (WGS) entry which is preliminary data.</text>
</comment>
<gene>
    <name evidence="2" type="ORF">ZIOFF_068666</name>
</gene>
<accession>A0A8J5C8J4</accession>
<feature type="region of interest" description="Disordered" evidence="1">
    <location>
        <begin position="141"/>
        <end position="172"/>
    </location>
</feature>
<evidence type="ECO:0000313" key="3">
    <source>
        <dbReference type="Proteomes" id="UP000734854"/>
    </source>
</evidence>
<sequence>MTMVITEELKAKAEVYYGDEICQDKTKFLLQEVGLPRGLLPLRDIIECGHVKETGFVWLKQKKKVEHVFSKIGRKVTYSPEIAAYVENNKIKKVSGVKAKELLLWLTVEEISAADEAAPEKITFKTTTGLYRTFPRSAFELEEDGEEAEQQKKLPPAIPAPPEKAPQAAANK</sequence>
<evidence type="ECO:0000313" key="2">
    <source>
        <dbReference type="EMBL" id="KAG6474727.1"/>
    </source>
</evidence>
<protein>
    <submittedName>
        <fullName evidence="2">Uncharacterized protein</fullName>
    </submittedName>
</protein>
<reference evidence="2 3" key="1">
    <citation type="submission" date="2020-08" db="EMBL/GenBank/DDBJ databases">
        <title>Plant Genome Project.</title>
        <authorList>
            <person name="Zhang R.-G."/>
        </authorList>
    </citation>
    <scope>NUCLEOTIDE SEQUENCE [LARGE SCALE GENOMIC DNA]</scope>
    <source>
        <tissue evidence="2">Rhizome</tissue>
    </source>
</reference>
<dbReference type="PANTHER" id="PTHR31676">
    <property type="entry name" value="T31J12.3 PROTEIN-RELATED"/>
    <property type="match status" value="1"/>
</dbReference>
<dbReference type="AlphaFoldDB" id="A0A8J5C8J4"/>
<dbReference type="PANTHER" id="PTHR31676:SF10">
    <property type="entry name" value="EXPRESSED PROTEIN"/>
    <property type="match status" value="1"/>
</dbReference>
<name>A0A8J5C8J4_ZINOF</name>
<organism evidence="2 3">
    <name type="scientific">Zingiber officinale</name>
    <name type="common">Ginger</name>
    <name type="synonym">Amomum zingiber</name>
    <dbReference type="NCBI Taxonomy" id="94328"/>
    <lineage>
        <taxon>Eukaryota</taxon>
        <taxon>Viridiplantae</taxon>
        <taxon>Streptophyta</taxon>
        <taxon>Embryophyta</taxon>
        <taxon>Tracheophyta</taxon>
        <taxon>Spermatophyta</taxon>
        <taxon>Magnoliopsida</taxon>
        <taxon>Liliopsida</taxon>
        <taxon>Zingiberales</taxon>
        <taxon>Zingiberaceae</taxon>
        <taxon>Zingiber</taxon>
    </lineage>
</organism>